<feature type="region of interest" description="Disordered" evidence="1">
    <location>
        <begin position="1"/>
        <end position="25"/>
    </location>
</feature>
<feature type="compositionally biased region" description="Low complexity" evidence="1">
    <location>
        <begin position="15"/>
        <end position="25"/>
    </location>
</feature>
<keyword evidence="3" id="KW-1185">Reference proteome</keyword>
<dbReference type="OMA" id="DHQFMAN"/>
<evidence type="ECO:0000313" key="3">
    <source>
        <dbReference type="Proteomes" id="UP000018144"/>
    </source>
</evidence>
<sequence>MIEVDPSLLTDPDNDYYSSDNDTSTESITSSIQQYIYENGRRYHAYYGTEKWHMPTDEVEQESSTAPGGYVELCETSIGTVHCDDGTMKPDHSVVIFGHHLRDALTKIGRPQPDHQFMANVLIQAGYEDVKMLSAKEPIEPWPKDPQLKKRRRYEFA</sequence>
<evidence type="ECO:0000313" key="2">
    <source>
        <dbReference type="EMBL" id="CCX04366.1"/>
    </source>
</evidence>
<protein>
    <submittedName>
        <fullName evidence="2">Uncharacterized protein</fullName>
    </submittedName>
</protein>
<proteinExistence type="predicted"/>
<gene>
    <name evidence="2" type="ORF">PCON_01914</name>
</gene>
<name>U4KUF9_PYROM</name>
<dbReference type="AlphaFoldDB" id="U4KUF9"/>
<feature type="region of interest" description="Disordered" evidence="1">
    <location>
        <begin position="138"/>
        <end position="157"/>
    </location>
</feature>
<dbReference type="EMBL" id="HF935199">
    <property type="protein sequence ID" value="CCX04366.1"/>
    <property type="molecule type" value="Genomic_DNA"/>
</dbReference>
<dbReference type="Proteomes" id="UP000018144">
    <property type="component" value="Unassembled WGS sequence"/>
</dbReference>
<reference evidence="2 3" key="1">
    <citation type="journal article" date="2013" name="PLoS Genet.">
        <title>The genome and development-dependent transcriptomes of Pyronema confluens: a window into fungal evolution.</title>
        <authorList>
            <person name="Traeger S."/>
            <person name="Altegoer F."/>
            <person name="Freitag M."/>
            <person name="Gabaldon T."/>
            <person name="Kempken F."/>
            <person name="Kumar A."/>
            <person name="Marcet-Houben M."/>
            <person name="Poggeler S."/>
            <person name="Stajich J.E."/>
            <person name="Nowrousian M."/>
        </authorList>
    </citation>
    <scope>NUCLEOTIDE SEQUENCE [LARGE SCALE GENOMIC DNA]</scope>
    <source>
        <strain evidence="3">CBS 100304</strain>
        <tissue evidence="2">Vegetative mycelium</tissue>
    </source>
</reference>
<dbReference type="OrthoDB" id="2013972at2759"/>
<accession>U4KUF9</accession>
<organism evidence="2 3">
    <name type="scientific">Pyronema omphalodes (strain CBS 100304)</name>
    <name type="common">Pyronema confluens</name>
    <dbReference type="NCBI Taxonomy" id="1076935"/>
    <lineage>
        <taxon>Eukaryota</taxon>
        <taxon>Fungi</taxon>
        <taxon>Dikarya</taxon>
        <taxon>Ascomycota</taxon>
        <taxon>Pezizomycotina</taxon>
        <taxon>Pezizomycetes</taxon>
        <taxon>Pezizales</taxon>
        <taxon>Pyronemataceae</taxon>
        <taxon>Pyronema</taxon>
    </lineage>
</organism>
<evidence type="ECO:0000256" key="1">
    <source>
        <dbReference type="SAM" id="MobiDB-lite"/>
    </source>
</evidence>